<dbReference type="EMBL" id="JACGWK010001505">
    <property type="protein sequence ID" value="KAL0287065.1"/>
    <property type="molecule type" value="Genomic_DNA"/>
</dbReference>
<gene>
    <name evidence="1" type="ORF">Sangu_2708800</name>
</gene>
<comment type="caution">
    <text evidence="1">The sequence shown here is derived from an EMBL/GenBank/DDBJ whole genome shotgun (WGS) entry which is preliminary data.</text>
</comment>
<sequence length="58" mass="6576">MAASEAVKEAVWMKNYIQELGVASSIVKPVVIFCDNNGAIEQAKESRSHHHFKHILRR</sequence>
<organism evidence="1">
    <name type="scientific">Sesamum angustifolium</name>
    <dbReference type="NCBI Taxonomy" id="2727405"/>
    <lineage>
        <taxon>Eukaryota</taxon>
        <taxon>Viridiplantae</taxon>
        <taxon>Streptophyta</taxon>
        <taxon>Embryophyta</taxon>
        <taxon>Tracheophyta</taxon>
        <taxon>Spermatophyta</taxon>
        <taxon>Magnoliopsida</taxon>
        <taxon>eudicotyledons</taxon>
        <taxon>Gunneridae</taxon>
        <taxon>Pentapetalae</taxon>
        <taxon>asterids</taxon>
        <taxon>lamiids</taxon>
        <taxon>Lamiales</taxon>
        <taxon>Pedaliaceae</taxon>
        <taxon>Sesamum</taxon>
    </lineage>
</organism>
<accession>A0AAW2J099</accession>
<evidence type="ECO:0000313" key="1">
    <source>
        <dbReference type="EMBL" id="KAL0287065.1"/>
    </source>
</evidence>
<proteinExistence type="predicted"/>
<name>A0AAW2J099_9LAMI</name>
<reference evidence="1" key="1">
    <citation type="submission" date="2020-06" db="EMBL/GenBank/DDBJ databases">
        <authorList>
            <person name="Li T."/>
            <person name="Hu X."/>
            <person name="Zhang T."/>
            <person name="Song X."/>
            <person name="Zhang H."/>
            <person name="Dai N."/>
            <person name="Sheng W."/>
            <person name="Hou X."/>
            <person name="Wei L."/>
        </authorList>
    </citation>
    <scope>NUCLEOTIDE SEQUENCE</scope>
    <source>
        <strain evidence="1">G01</strain>
        <tissue evidence="1">Leaf</tissue>
    </source>
</reference>
<reference evidence="1" key="2">
    <citation type="journal article" date="2024" name="Plant">
        <title>Genomic evolution and insights into agronomic trait innovations of Sesamum species.</title>
        <authorList>
            <person name="Miao H."/>
            <person name="Wang L."/>
            <person name="Qu L."/>
            <person name="Liu H."/>
            <person name="Sun Y."/>
            <person name="Le M."/>
            <person name="Wang Q."/>
            <person name="Wei S."/>
            <person name="Zheng Y."/>
            <person name="Lin W."/>
            <person name="Duan Y."/>
            <person name="Cao H."/>
            <person name="Xiong S."/>
            <person name="Wang X."/>
            <person name="Wei L."/>
            <person name="Li C."/>
            <person name="Ma Q."/>
            <person name="Ju M."/>
            <person name="Zhao R."/>
            <person name="Li G."/>
            <person name="Mu C."/>
            <person name="Tian Q."/>
            <person name="Mei H."/>
            <person name="Zhang T."/>
            <person name="Gao T."/>
            <person name="Zhang H."/>
        </authorList>
    </citation>
    <scope>NUCLEOTIDE SEQUENCE</scope>
    <source>
        <strain evidence="1">G01</strain>
    </source>
</reference>
<dbReference type="AlphaFoldDB" id="A0AAW2J099"/>
<protein>
    <submittedName>
        <fullName evidence="1">Uncharacterized protein</fullName>
    </submittedName>
</protein>